<reference evidence="2 3" key="1">
    <citation type="submission" date="2013-11" db="EMBL/GenBank/DDBJ databases">
        <title>Draft genome of the bovine lungworm Dictyocaulus viviparus.</title>
        <authorList>
            <person name="Mitreva M."/>
        </authorList>
    </citation>
    <scope>NUCLEOTIDE SEQUENCE [LARGE SCALE GENOMIC DNA]</scope>
    <source>
        <strain evidence="2 3">HannoverDv2000</strain>
    </source>
</reference>
<evidence type="ECO:0000256" key="1">
    <source>
        <dbReference type="SAM" id="MobiDB-lite"/>
    </source>
</evidence>
<protein>
    <submittedName>
        <fullName evidence="2">Uncharacterized protein</fullName>
    </submittedName>
</protein>
<gene>
    <name evidence="2" type="ORF">DICVIV_13228</name>
</gene>
<dbReference type="EMBL" id="KN717008">
    <property type="protein sequence ID" value="KJH40807.1"/>
    <property type="molecule type" value="Genomic_DNA"/>
</dbReference>
<feature type="compositionally biased region" description="Polar residues" evidence="1">
    <location>
        <begin position="49"/>
        <end position="60"/>
    </location>
</feature>
<organism evidence="2 3">
    <name type="scientific">Dictyocaulus viviparus</name>
    <name type="common">Bovine lungworm</name>
    <dbReference type="NCBI Taxonomy" id="29172"/>
    <lineage>
        <taxon>Eukaryota</taxon>
        <taxon>Metazoa</taxon>
        <taxon>Ecdysozoa</taxon>
        <taxon>Nematoda</taxon>
        <taxon>Chromadorea</taxon>
        <taxon>Rhabditida</taxon>
        <taxon>Rhabditina</taxon>
        <taxon>Rhabditomorpha</taxon>
        <taxon>Strongyloidea</taxon>
        <taxon>Metastrongylidae</taxon>
        <taxon>Dictyocaulus</taxon>
    </lineage>
</organism>
<dbReference type="AlphaFoldDB" id="A0A0D8XAM7"/>
<sequence>MIIKDYYAQLPPFQGWAMSKPWHLILKYTSVTQEEKAHGSDGTMDEDSVSANTSVAEQYS</sequence>
<evidence type="ECO:0000313" key="2">
    <source>
        <dbReference type="EMBL" id="KJH40807.1"/>
    </source>
</evidence>
<evidence type="ECO:0000313" key="3">
    <source>
        <dbReference type="Proteomes" id="UP000053766"/>
    </source>
</evidence>
<name>A0A0D8XAM7_DICVI</name>
<proteinExistence type="predicted"/>
<dbReference type="Proteomes" id="UP000053766">
    <property type="component" value="Unassembled WGS sequence"/>
</dbReference>
<keyword evidence="3" id="KW-1185">Reference proteome</keyword>
<accession>A0A0D8XAM7</accession>
<reference evidence="3" key="2">
    <citation type="journal article" date="2016" name="Sci. Rep.">
        <title>Dictyocaulus viviparus genome, variome and transcriptome elucidate lungworm biology and support future intervention.</title>
        <authorList>
            <person name="McNulty S.N."/>
            <person name="Strube C."/>
            <person name="Rosa B.A."/>
            <person name="Martin J.C."/>
            <person name="Tyagi R."/>
            <person name="Choi Y.J."/>
            <person name="Wang Q."/>
            <person name="Hallsworth Pepin K."/>
            <person name="Zhang X."/>
            <person name="Ozersky P."/>
            <person name="Wilson R.K."/>
            <person name="Sternberg P.W."/>
            <person name="Gasser R.B."/>
            <person name="Mitreva M."/>
        </authorList>
    </citation>
    <scope>NUCLEOTIDE SEQUENCE [LARGE SCALE GENOMIC DNA]</scope>
    <source>
        <strain evidence="3">HannoverDv2000</strain>
    </source>
</reference>
<feature type="region of interest" description="Disordered" evidence="1">
    <location>
        <begin position="35"/>
        <end position="60"/>
    </location>
</feature>